<evidence type="ECO:0000256" key="1">
    <source>
        <dbReference type="SAM" id="MobiDB-lite"/>
    </source>
</evidence>
<protein>
    <submittedName>
        <fullName evidence="2">Uncharacterized protein</fullName>
    </submittedName>
</protein>
<feature type="compositionally biased region" description="Basic and acidic residues" evidence="1">
    <location>
        <begin position="239"/>
        <end position="252"/>
    </location>
</feature>
<feature type="region of interest" description="Disordered" evidence="1">
    <location>
        <begin position="227"/>
        <end position="256"/>
    </location>
</feature>
<gene>
    <name evidence="2" type="ORF">CAMP_LOCUS2254</name>
</gene>
<accession>A0A9P1I6I6</accession>
<evidence type="ECO:0000313" key="3">
    <source>
        <dbReference type="Proteomes" id="UP001152747"/>
    </source>
</evidence>
<evidence type="ECO:0000313" key="2">
    <source>
        <dbReference type="EMBL" id="CAI5439617.1"/>
    </source>
</evidence>
<feature type="region of interest" description="Disordered" evidence="1">
    <location>
        <begin position="59"/>
        <end position="85"/>
    </location>
</feature>
<organism evidence="2 3">
    <name type="scientific">Caenorhabditis angaria</name>
    <dbReference type="NCBI Taxonomy" id="860376"/>
    <lineage>
        <taxon>Eukaryota</taxon>
        <taxon>Metazoa</taxon>
        <taxon>Ecdysozoa</taxon>
        <taxon>Nematoda</taxon>
        <taxon>Chromadorea</taxon>
        <taxon>Rhabditida</taxon>
        <taxon>Rhabditina</taxon>
        <taxon>Rhabditomorpha</taxon>
        <taxon>Rhabditoidea</taxon>
        <taxon>Rhabditidae</taxon>
        <taxon>Peloderinae</taxon>
        <taxon>Caenorhabditis</taxon>
    </lineage>
</organism>
<sequence>MEQRSTDRSPSPTAEELAVWEKQLLDDPDEEMTDITLNSDANNEEIPVEQFQELAVSVPQTRKAEESNVPMNQHEGTPPKPNDKLGRFEDKFRSMSEVAEFLTNKSTAELKASIRGMKISSGVRIIRAELQRRQRVIYRYTKLNDLTVYELRDKQSKKDISDNEMMLGYEISKNRRSQSPDPTTEESRFRECMEQAYTESKRRYVHRRKHRLPSPRFRQQNGEFIRIEPTQHPWKKKKSSDQHHAKAPDHKGFAKTVRFQATCRAQAKRSCREPPK</sequence>
<proteinExistence type="predicted"/>
<reference evidence="2" key="1">
    <citation type="submission" date="2022-11" db="EMBL/GenBank/DDBJ databases">
        <authorList>
            <person name="Kikuchi T."/>
        </authorList>
    </citation>
    <scope>NUCLEOTIDE SEQUENCE</scope>
    <source>
        <strain evidence="2">PS1010</strain>
    </source>
</reference>
<keyword evidence="3" id="KW-1185">Reference proteome</keyword>
<dbReference type="Proteomes" id="UP001152747">
    <property type="component" value="Unassembled WGS sequence"/>
</dbReference>
<comment type="caution">
    <text evidence="2">The sequence shown here is derived from an EMBL/GenBank/DDBJ whole genome shotgun (WGS) entry which is preliminary data.</text>
</comment>
<dbReference type="AlphaFoldDB" id="A0A9P1I6I6"/>
<dbReference type="EMBL" id="CANHGI010000001">
    <property type="protein sequence ID" value="CAI5439617.1"/>
    <property type="molecule type" value="Genomic_DNA"/>
</dbReference>
<name>A0A9P1I6I6_9PELO</name>